<comment type="caution">
    <text evidence="2">The sequence shown here is derived from an EMBL/GenBank/DDBJ whole genome shotgun (WGS) entry which is preliminary data.</text>
</comment>
<dbReference type="Proteomes" id="UP001529510">
    <property type="component" value="Unassembled WGS sequence"/>
</dbReference>
<dbReference type="InterPro" id="IPR013783">
    <property type="entry name" value="Ig-like_fold"/>
</dbReference>
<dbReference type="Pfam" id="PF07679">
    <property type="entry name" value="I-set"/>
    <property type="match status" value="1"/>
</dbReference>
<dbReference type="InterPro" id="IPR013098">
    <property type="entry name" value="Ig_I-set"/>
</dbReference>
<gene>
    <name evidence="2" type="ORF">M9458_044768</name>
</gene>
<dbReference type="SUPFAM" id="SSF48726">
    <property type="entry name" value="Immunoglobulin"/>
    <property type="match status" value="1"/>
</dbReference>
<evidence type="ECO:0000313" key="3">
    <source>
        <dbReference type="Proteomes" id="UP001529510"/>
    </source>
</evidence>
<dbReference type="AlphaFoldDB" id="A0ABD0NL28"/>
<feature type="domain" description="Immunoglobulin I-set" evidence="1">
    <location>
        <begin position="57"/>
        <end position="98"/>
    </location>
</feature>
<evidence type="ECO:0000259" key="1">
    <source>
        <dbReference type="Pfam" id="PF07679"/>
    </source>
</evidence>
<sequence>KNLYLLEGDSVILKPDTRVLRDDEVLWKFGSEETRIAEIREGTKEIFDFADGKLKDRLKLGQSGSLTITNARTTDSGDYKLQVNSRCGVSNETFSVTVCSY</sequence>
<name>A0ABD0NL28_CIRMR</name>
<evidence type="ECO:0000313" key="2">
    <source>
        <dbReference type="EMBL" id="KAL0161043.1"/>
    </source>
</evidence>
<proteinExistence type="predicted"/>
<dbReference type="PANTHER" id="PTHR21063">
    <property type="entry name" value="LFA-3"/>
    <property type="match status" value="1"/>
</dbReference>
<dbReference type="PANTHER" id="PTHR21063:SF4">
    <property type="entry name" value="CD48 ANTIGEN-RELATED"/>
    <property type="match status" value="1"/>
</dbReference>
<organism evidence="2 3">
    <name type="scientific">Cirrhinus mrigala</name>
    <name type="common">Mrigala</name>
    <dbReference type="NCBI Taxonomy" id="683832"/>
    <lineage>
        <taxon>Eukaryota</taxon>
        <taxon>Metazoa</taxon>
        <taxon>Chordata</taxon>
        <taxon>Craniata</taxon>
        <taxon>Vertebrata</taxon>
        <taxon>Euteleostomi</taxon>
        <taxon>Actinopterygii</taxon>
        <taxon>Neopterygii</taxon>
        <taxon>Teleostei</taxon>
        <taxon>Ostariophysi</taxon>
        <taxon>Cypriniformes</taxon>
        <taxon>Cyprinidae</taxon>
        <taxon>Labeoninae</taxon>
        <taxon>Labeonini</taxon>
        <taxon>Cirrhinus</taxon>
    </lineage>
</organism>
<reference evidence="2 3" key="1">
    <citation type="submission" date="2024-05" db="EMBL/GenBank/DDBJ databases">
        <title>Genome sequencing and assembly of Indian major carp, Cirrhinus mrigala (Hamilton, 1822).</title>
        <authorList>
            <person name="Mohindra V."/>
            <person name="Chowdhury L.M."/>
            <person name="Lal K."/>
            <person name="Jena J.K."/>
        </authorList>
    </citation>
    <scope>NUCLEOTIDE SEQUENCE [LARGE SCALE GENOMIC DNA]</scope>
    <source>
        <strain evidence="2">CM1030</strain>
        <tissue evidence="2">Blood</tissue>
    </source>
</reference>
<keyword evidence="3" id="KW-1185">Reference proteome</keyword>
<protein>
    <recommendedName>
        <fullName evidence="1">Immunoglobulin I-set domain-containing protein</fullName>
    </recommendedName>
</protein>
<dbReference type="EMBL" id="JAMKFB020000022">
    <property type="protein sequence ID" value="KAL0161043.1"/>
    <property type="molecule type" value="Genomic_DNA"/>
</dbReference>
<feature type="non-terminal residue" evidence="2">
    <location>
        <position position="101"/>
    </location>
</feature>
<feature type="non-terminal residue" evidence="2">
    <location>
        <position position="1"/>
    </location>
</feature>
<accession>A0ABD0NL28</accession>
<dbReference type="InterPro" id="IPR036179">
    <property type="entry name" value="Ig-like_dom_sf"/>
</dbReference>
<dbReference type="Gene3D" id="2.60.40.10">
    <property type="entry name" value="Immunoglobulins"/>
    <property type="match status" value="1"/>
</dbReference>